<sequence length="1256" mass="127687">MASPPTPPPRPPLPLGTPAAAATAELAAAGIDADVRAVDEVEAVVVSRLTADAAAAAAADATAAREAAVAAQRAAEEDLARAEEAVDAGRSKGAAGLAAARRRLAAADARLDALDDAAAARAELDAEATAEAAEGAAATAAAAAAEPKDVSGVPLPPTGAAGEPLQAAGESRREGVGGPGSSMAQARRPKRRSESDEDDGSDGVDGDGSTYAPSDDEAPSDDGEEEEGGGRAEAQRPLDRRRGASSTRAVASSGVGGSLAAADNHSPGPDGAVEDGEDADEEEVVFSGGFRVPASLYDRLFEYQRTGLQWLWELHCQQCGGIIGDEMGLGKTIQAVAFLAALRYSGKLDGPTLVIAPATLLQQWKREFTTWAPGLRTHILHSSAMGDQTAAAAAAPSRRTGGGKGPKKRKALSAASAAGAAAARSDAGVAALLRAVRRPSNAPGVLLTSYEQVRRHQKALLRVDWEYVIADEGHKLRNPDAEITLVCKQLDTPRRLILSGSPMQNRLKELWSLFDFVFPGKLGTLPAFEAQFSVPIAIGGYASASRSQIHTAYRCASVLRDLLSPYLLRRLKRDVALQLPSKAEHVLFCKLDPPQRAAYEVFIHSRLVDEVLNGRLNLLAAVTTLRKICNHPDMLSAEESPDVGGDVDMLPPERPGRGRGAKAGGGSGQLGGGNGSWKIGTVSDEVIEAAGTRPPAAEDYGDWRRSGKMRVVVQVLTAWAAGGHRALIFSQTRTMLDLLERYMVEAGYEYRRMDGETSIGRRMALIDEFNTDRSVFVFLLTTRVGGLGVNLTGADRVLLFDPDWNPSTDVQARERAWRVGQTRPVTVYRLITSGTIEEKMLHRQIFKTFLADKVLRDPKQRRFFKRKHLRDLFSLAPEGDVGTETGDLFTGAAANEAVAAPPEAVSMGGPAGAGSSAVDGPDGRGQVPDSPTGAGAAAAADNGHPGGAGANPPAAGDGSGSGGGGDAKLLHSLFDASAGGLHSTMDHDALVESGTAGVDVEVMEHEAARVAAAAVAAVRASGAARRAVGVAVPTWTGRSGLAGLPDRASLGRALGGGGGAAPWRGAAPPGAATAGPAGSGAGVGLGGAAAAVAAAAVRGGGLVGGAGGRAATPVFAPAVPPGASAPASSSALLARMRDRAGDAVAAGVVAANGGGGDGGGSGGDGGGGGSSNGGGGSGGASEDGGVATARSIVAFLRAAGGAAPSAAVVAHFRSAVGDSVRQMSIFKATLKAVAVLRKPPGGAVPVWRLRSTYEAD</sequence>
<accession>A0ACC3BQC5</accession>
<keyword evidence="2" id="KW-1185">Reference proteome</keyword>
<proteinExistence type="predicted"/>
<evidence type="ECO:0000313" key="2">
    <source>
        <dbReference type="Proteomes" id="UP000798662"/>
    </source>
</evidence>
<organism evidence="1 2">
    <name type="scientific">Pyropia yezoensis</name>
    <name type="common">Susabi-nori</name>
    <name type="synonym">Porphyra yezoensis</name>
    <dbReference type="NCBI Taxonomy" id="2788"/>
    <lineage>
        <taxon>Eukaryota</taxon>
        <taxon>Rhodophyta</taxon>
        <taxon>Bangiophyceae</taxon>
        <taxon>Bangiales</taxon>
        <taxon>Bangiaceae</taxon>
        <taxon>Pyropia</taxon>
    </lineage>
</organism>
<evidence type="ECO:0000313" key="1">
    <source>
        <dbReference type="EMBL" id="KAK1859940.1"/>
    </source>
</evidence>
<reference evidence="1" key="1">
    <citation type="submission" date="2019-11" db="EMBL/GenBank/DDBJ databases">
        <title>Nori genome reveals adaptations in red seaweeds to the harsh intertidal environment.</title>
        <authorList>
            <person name="Wang D."/>
            <person name="Mao Y."/>
        </authorList>
    </citation>
    <scope>NUCLEOTIDE SEQUENCE</scope>
    <source>
        <tissue evidence="1">Gametophyte</tissue>
    </source>
</reference>
<dbReference type="Proteomes" id="UP000798662">
    <property type="component" value="Chromosome 1"/>
</dbReference>
<protein>
    <submittedName>
        <fullName evidence="1">Uncharacterized protein</fullName>
    </submittedName>
</protein>
<gene>
    <name evidence="1" type="ORF">I4F81_002532</name>
</gene>
<comment type="caution">
    <text evidence="1">The sequence shown here is derived from an EMBL/GenBank/DDBJ whole genome shotgun (WGS) entry which is preliminary data.</text>
</comment>
<name>A0ACC3BQC5_PYRYE</name>
<dbReference type="EMBL" id="CM020618">
    <property type="protein sequence ID" value="KAK1859940.1"/>
    <property type="molecule type" value="Genomic_DNA"/>
</dbReference>